<dbReference type="STRING" id="3914.A0A0L9VLJ9"/>
<evidence type="ECO:0000256" key="1">
    <source>
        <dbReference type="ARBA" id="ARBA00004123"/>
    </source>
</evidence>
<sequence>MALLKIRSDMDVAFRDTNPKAPLWDQVSKKLAELGYNRSSKKCKEKFENIYKYHRRTKEGRCGKSNGSKTYTFFEQLEALEGYHSLPTHLPDNNTNVDVILDAVPCSVSASVGQHSSEHS</sequence>
<dbReference type="GO" id="GO:0006355">
    <property type="term" value="P:regulation of DNA-templated transcription"/>
    <property type="evidence" value="ECO:0007669"/>
    <property type="project" value="UniProtKB-ARBA"/>
</dbReference>
<protein>
    <recommendedName>
        <fullName evidence="7">Myb/SANT-like DNA-binding domain-containing protein</fullName>
    </recommendedName>
</protein>
<organism evidence="8 9">
    <name type="scientific">Phaseolus angularis</name>
    <name type="common">Azuki bean</name>
    <name type="synonym">Vigna angularis</name>
    <dbReference type="NCBI Taxonomy" id="3914"/>
    <lineage>
        <taxon>Eukaryota</taxon>
        <taxon>Viridiplantae</taxon>
        <taxon>Streptophyta</taxon>
        <taxon>Embryophyta</taxon>
        <taxon>Tracheophyta</taxon>
        <taxon>Spermatophyta</taxon>
        <taxon>Magnoliopsida</taxon>
        <taxon>eudicotyledons</taxon>
        <taxon>Gunneridae</taxon>
        <taxon>Pentapetalae</taxon>
        <taxon>rosids</taxon>
        <taxon>fabids</taxon>
        <taxon>Fabales</taxon>
        <taxon>Fabaceae</taxon>
        <taxon>Papilionoideae</taxon>
        <taxon>50 kb inversion clade</taxon>
        <taxon>NPAAA clade</taxon>
        <taxon>indigoferoid/millettioid clade</taxon>
        <taxon>Phaseoleae</taxon>
        <taxon>Vigna</taxon>
    </lineage>
</organism>
<dbReference type="Pfam" id="PF13837">
    <property type="entry name" value="Myb_DNA-bind_4"/>
    <property type="match status" value="1"/>
</dbReference>
<dbReference type="GO" id="GO:0005634">
    <property type="term" value="C:nucleus"/>
    <property type="evidence" value="ECO:0007669"/>
    <property type="project" value="UniProtKB-SubCell"/>
</dbReference>
<evidence type="ECO:0000256" key="2">
    <source>
        <dbReference type="ARBA" id="ARBA00022737"/>
    </source>
</evidence>
<keyword evidence="3" id="KW-0805">Transcription regulation</keyword>
<keyword evidence="4" id="KW-0238">DNA-binding</keyword>
<evidence type="ECO:0000313" key="8">
    <source>
        <dbReference type="EMBL" id="KOM55853.1"/>
    </source>
</evidence>
<dbReference type="GO" id="GO:0003677">
    <property type="term" value="F:DNA binding"/>
    <property type="evidence" value="ECO:0007669"/>
    <property type="project" value="UniProtKB-KW"/>
</dbReference>
<dbReference type="InterPro" id="IPR044822">
    <property type="entry name" value="Myb_DNA-bind_4"/>
</dbReference>
<dbReference type="CDD" id="cd12203">
    <property type="entry name" value="GT1"/>
    <property type="match status" value="1"/>
</dbReference>
<dbReference type="PANTHER" id="PTHR21654">
    <property type="entry name" value="FI21293P1"/>
    <property type="match status" value="1"/>
</dbReference>
<keyword evidence="2" id="KW-0677">Repeat</keyword>
<reference evidence="9" key="1">
    <citation type="journal article" date="2015" name="Proc. Natl. Acad. Sci. U.S.A.">
        <title>Genome sequencing of adzuki bean (Vigna angularis) provides insight into high starch and low fat accumulation and domestication.</title>
        <authorList>
            <person name="Yang K."/>
            <person name="Tian Z."/>
            <person name="Chen C."/>
            <person name="Luo L."/>
            <person name="Zhao B."/>
            <person name="Wang Z."/>
            <person name="Yu L."/>
            <person name="Li Y."/>
            <person name="Sun Y."/>
            <person name="Li W."/>
            <person name="Chen Y."/>
            <person name="Li Y."/>
            <person name="Zhang Y."/>
            <person name="Ai D."/>
            <person name="Zhao J."/>
            <person name="Shang C."/>
            <person name="Ma Y."/>
            <person name="Wu B."/>
            <person name="Wang M."/>
            <person name="Gao L."/>
            <person name="Sun D."/>
            <person name="Zhang P."/>
            <person name="Guo F."/>
            <person name="Wang W."/>
            <person name="Li Y."/>
            <person name="Wang J."/>
            <person name="Varshney R.K."/>
            <person name="Wang J."/>
            <person name="Ling H.Q."/>
            <person name="Wan P."/>
        </authorList>
    </citation>
    <scope>NUCLEOTIDE SEQUENCE</scope>
    <source>
        <strain evidence="9">cv. Jingnong 6</strain>
    </source>
</reference>
<name>A0A0L9VLJ9_PHAAN</name>
<feature type="domain" description="Myb/SANT-like DNA-binding" evidence="7">
    <location>
        <begin position="2"/>
        <end position="80"/>
    </location>
</feature>
<dbReference type="EMBL" id="CM003380">
    <property type="protein sequence ID" value="KOM55853.1"/>
    <property type="molecule type" value="Genomic_DNA"/>
</dbReference>
<keyword evidence="5" id="KW-0804">Transcription</keyword>
<evidence type="ECO:0000256" key="4">
    <source>
        <dbReference type="ARBA" id="ARBA00023125"/>
    </source>
</evidence>
<dbReference type="FunFam" id="1.10.10.60:FF:000061">
    <property type="entry name" value="Trihelix transcription factor GT-2"/>
    <property type="match status" value="1"/>
</dbReference>
<evidence type="ECO:0000256" key="6">
    <source>
        <dbReference type="ARBA" id="ARBA00023242"/>
    </source>
</evidence>
<evidence type="ECO:0000259" key="7">
    <source>
        <dbReference type="Pfam" id="PF13837"/>
    </source>
</evidence>
<dbReference type="AlphaFoldDB" id="A0A0L9VLJ9"/>
<comment type="subcellular location">
    <subcellularLocation>
        <location evidence="1">Nucleus</location>
    </subcellularLocation>
</comment>
<gene>
    <name evidence="8" type="ORF">LR48_Vigan10g174500</name>
</gene>
<dbReference type="Gene3D" id="1.10.10.60">
    <property type="entry name" value="Homeodomain-like"/>
    <property type="match status" value="1"/>
</dbReference>
<evidence type="ECO:0000256" key="5">
    <source>
        <dbReference type="ARBA" id="ARBA00023163"/>
    </source>
</evidence>
<evidence type="ECO:0000313" key="9">
    <source>
        <dbReference type="Proteomes" id="UP000053144"/>
    </source>
</evidence>
<dbReference type="Gramene" id="KOM55853">
    <property type="protein sequence ID" value="KOM55853"/>
    <property type="gene ID" value="LR48_Vigan10g174500"/>
</dbReference>
<proteinExistence type="predicted"/>
<accession>A0A0L9VLJ9</accession>
<keyword evidence="6" id="KW-0539">Nucleus</keyword>
<dbReference type="PANTHER" id="PTHR21654:SF14">
    <property type="entry name" value="TRIHELIX TRANSCRIPTION FACTOR GTL1-LIKE"/>
    <property type="match status" value="1"/>
</dbReference>
<dbReference type="Proteomes" id="UP000053144">
    <property type="component" value="Chromosome 10"/>
</dbReference>
<evidence type="ECO:0000256" key="3">
    <source>
        <dbReference type="ARBA" id="ARBA00023015"/>
    </source>
</evidence>
<dbReference type="OMA" id="HLPDNNT"/>